<dbReference type="RefSeq" id="WP_012827812.1">
    <property type="nucleotide sequence ID" value="NC_013440.1"/>
</dbReference>
<dbReference type="HOGENOM" id="CLU_729135_0_0_7"/>
<keyword evidence="2" id="KW-0378">Hydrolase</keyword>
<dbReference type="Proteomes" id="UP000001880">
    <property type="component" value="Chromosome"/>
</dbReference>
<protein>
    <submittedName>
        <fullName evidence="3">Peptidase S1 and S6 chymotrypsin/Hap</fullName>
    </submittedName>
</protein>
<dbReference type="EMBL" id="CP001804">
    <property type="protein sequence ID" value="ACY15204.1"/>
    <property type="molecule type" value="Genomic_DNA"/>
</dbReference>
<dbReference type="STRING" id="502025.Hoch_2673"/>
<sequence>MYWRSESQSPSRRRRALPSGWLAPAVALCAAALIACGGAGEQQGASEAVQAAQEPLRPAEIAQRSKPAIVRVEVRSPRGEGVGTGFILDASGRIATNLHVIGGATEIEVVLLDGTRLPVSTIAGTDPERDLAVIEVDSERALPTLPLGNSDQVLVGDPVVAIGNPLGVLDYTVSDGLISSVREINPELKVLQISAPISQGSSGGPLFNQLGEVIGVATFIAGAGQNLNFGIPSNYLRPLLERDDQLTPQALSEALAEKYAPPPEQPRGPVRRQVPAHPLSVLEGCGEDAMQRAVDEISEAIQLGAPLYNQGNHEACFRIYEGTAIRLERELACPGLRDALGQGLLRASTLNDHTAKAWAMRDAFDGVLSVVARKLGVTP</sequence>
<evidence type="ECO:0000313" key="3">
    <source>
        <dbReference type="EMBL" id="ACY15204.1"/>
    </source>
</evidence>
<evidence type="ECO:0000313" key="4">
    <source>
        <dbReference type="Proteomes" id="UP000001880"/>
    </source>
</evidence>
<organism evidence="3 4">
    <name type="scientific">Haliangium ochraceum (strain DSM 14365 / JCM 11303 / SMP-2)</name>
    <dbReference type="NCBI Taxonomy" id="502025"/>
    <lineage>
        <taxon>Bacteria</taxon>
        <taxon>Pseudomonadati</taxon>
        <taxon>Myxococcota</taxon>
        <taxon>Polyangia</taxon>
        <taxon>Haliangiales</taxon>
        <taxon>Kofleriaceae</taxon>
        <taxon>Haliangium</taxon>
    </lineage>
</organism>
<dbReference type="eggNOG" id="COG0265">
    <property type="taxonomic scope" value="Bacteria"/>
</dbReference>
<reference evidence="3 4" key="1">
    <citation type="journal article" date="2010" name="Stand. Genomic Sci.">
        <title>Complete genome sequence of Haliangium ochraceum type strain (SMP-2).</title>
        <authorList>
            <consortium name="US DOE Joint Genome Institute (JGI-PGF)"/>
            <person name="Ivanova N."/>
            <person name="Daum C."/>
            <person name="Lang E."/>
            <person name="Abt B."/>
            <person name="Kopitz M."/>
            <person name="Saunders E."/>
            <person name="Lapidus A."/>
            <person name="Lucas S."/>
            <person name="Glavina Del Rio T."/>
            <person name="Nolan M."/>
            <person name="Tice H."/>
            <person name="Copeland A."/>
            <person name="Cheng J.F."/>
            <person name="Chen F."/>
            <person name="Bruce D."/>
            <person name="Goodwin L."/>
            <person name="Pitluck S."/>
            <person name="Mavromatis K."/>
            <person name="Pati A."/>
            <person name="Mikhailova N."/>
            <person name="Chen A."/>
            <person name="Palaniappan K."/>
            <person name="Land M."/>
            <person name="Hauser L."/>
            <person name="Chang Y.J."/>
            <person name="Jeffries C.D."/>
            <person name="Detter J.C."/>
            <person name="Brettin T."/>
            <person name="Rohde M."/>
            <person name="Goker M."/>
            <person name="Bristow J."/>
            <person name="Markowitz V."/>
            <person name="Eisen J.A."/>
            <person name="Hugenholtz P."/>
            <person name="Kyrpides N.C."/>
            <person name="Klenk H.P."/>
        </authorList>
    </citation>
    <scope>NUCLEOTIDE SEQUENCE [LARGE SCALE GENOMIC DNA]</scope>
    <source>
        <strain evidence="4">DSM 14365 / CIP 107738 / JCM 11303 / AJ 13395 / SMP-2</strain>
    </source>
</reference>
<dbReference type="PRINTS" id="PR00834">
    <property type="entry name" value="PROTEASES2C"/>
</dbReference>
<dbReference type="GO" id="GO:0006508">
    <property type="term" value="P:proteolysis"/>
    <property type="evidence" value="ECO:0007669"/>
    <property type="project" value="UniProtKB-KW"/>
</dbReference>
<dbReference type="InterPro" id="IPR001940">
    <property type="entry name" value="Peptidase_S1C"/>
</dbReference>
<dbReference type="InterPro" id="IPR009003">
    <property type="entry name" value="Peptidase_S1_PA"/>
</dbReference>
<evidence type="ECO:0000256" key="1">
    <source>
        <dbReference type="ARBA" id="ARBA00022670"/>
    </source>
</evidence>
<keyword evidence="4" id="KW-1185">Reference proteome</keyword>
<dbReference type="SUPFAM" id="SSF50494">
    <property type="entry name" value="Trypsin-like serine proteases"/>
    <property type="match status" value="1"/>
</dbReference>
<dbReference type="InterPro" id="IPR051201">
    <property type="entry name" value="Chloro_Bact_Ser_Proteases"/>
</dbReference>
<keyword evidence="1" id="KW-0645">Protease</keyword>
<dbReference type="PANTHER" id="PTHR43343:SF3">
    <property type="entry name" value="PROTEASE DO-LIKE 8, CHLOROPLASTIC"/>
    <property type="match status" value="1"/>
</dbReference>
<proteinExistence type="predicted"/>
<dbReference type="AlphaFoldDB" id="D0LM26"/>
<dbReference type="PANTHER" id="PTHR43343">
    <property type="entry name" value="PEPTIDASE S12"/>
    <property type="match status" value="1"/>
</dbReference>
<evidence type="ECO:0000256" key="2">
    <source>
        <dbReference type="ARBA" id="ARBA00022801"/>
    </source>
</evidence>
<dbReference type="Pfam" id="PF13365">
    <property type="entry name" value="Trypsin_2"/>
    <property type="match status" value="1"/>
</dbReference>
<name>D0LM26_HALO1</name>
<dbReference type="Gene3D" id="2.40.10.120">
    <property type="match status" value="1"/>
</dbReference>
<accession>D0LM26</accession>
<gene>
    <name evidence="3" type="ordered locus">Hoch_2673</name>
</gene>
<dbReference type="KEGG" id="hoh:Hoch_2673"/>
<dbReference type="GO" id="GO:0004252">
    <property type="term" value="F:serine-type endopeptidase activity"/>
    <property type="evidence" value="ECO:0007669"/>
    <property type="project" value="InterPro"/>
</dbReference>